<dbReference type="STRING" id="211114.SAMN04489726_5500"/>
<dbReference type="GO" id="GO:0003677">
    <property type="term" value="F:DNA binding"/>
    <property type="evidence" value="ECO:0007669"/>
    <property type="project" value="UniProtKB-KW"/>
</dbReference>
<dbReference type="Pfam" id="PF08281">
    <property type="entry name" value="Sigma70_r4_2"/>
    <property type="match status" value="1"/>
</dbReference>
<keyword evidence="9" id="KW-1185">Reference proteome</keyword>
<dbReference type="InterPro" id="IPR014325">
    <property type="entry name" value="RNA_pol_sigma-E_actinobac"/>
</dbReference>
<protein>
    <submittedName>
        <fullName evidence="8">RNA polymerase sigma-70 factor, sigma-E family</fullName>
    </submittedName>
</protein>
<dbReference type="CDD" id="cd06171">
    <property type="entry name" value="Sigma70_r4"/>
    <property type="match status" value="1"/>
</dbReference>
<dbReference type="InterPro" id="IPR039425">
    <property type="entry name" value="RNA_pol_sigma-70-like"/>
</dbReference>
<dbReference type="InterPro" id="IPR014284">
    <property type="entry name" value="RNA_pol_sigma-70_dom"/>
</dbReference>
<dbReference type="SUPFAM" id="SSF88946">
    <property type="entry name" value="Sigma2 domain of RNA polymerase sigma factors"/>
    <property type="match status" value="1"/>
</dbReference>
<evidence type="ECO:0000313" key="9">
    <source>
        <dbReference type="Proteomes" id="UP000183376"/>
    </source>
</evidence>
<dbReference type="InterPro" id="IPR013325">
    <property type="entry name" value="RNA_pol_sigma_r2"/>
</dbReference>
<dbReference type="RefSeq" id="WP_030430007.1">
    <property type="nucleotide sequence ID" value="NZ_JOEF01000009.1"/>
</dbReference>
<dbReference type="AlphaFoldDB" id="A0A1G9ZGZ0"/>
<dbReference type="Pfam" id="PF04542">
    <property type="entry name" value="Sigma70_r2"/>
    <property type="match status" value="1"/>
</dbReference>
<organism evidence="8 9">
    <name type="scientific">Allokutzneria albata</name>
    <name type="common">Kibdelosporangium albatum</name>
    <dbReference type="NCBI Taxonomy" id="211114"/>
    <lineage>
        <taxon>Bacteria</taxon>
        <taxon>Bacillati</taxon>
        <taxon>Actinomycetota</taxon>
        <taxon>Actinomycetes</taxon>
        <taxon>Pseudonocardiales</taxon>
        <taxon>Pseudonocardiaceae</taxon>
        <taxon>Allokutzneria</taxon>
    </lineage>
</organism>
<accession>A0A1G9ZGZ0</accession>
<reference evidence="8 9" key="1">
    <citation type="submission" date="2016-10" db="EMBL/GenBank/DDBJ databases">
        <authorList>
            <person name="de Groot N.N."/>
        </authorList>
    </citation>
    <scope>NUCLEOTIDE SEQUENCE [LARGE SCALE GENOMIC DNA]</scope>
    <source>
        <strain evidence="8 9">DSM 44149</strain>
    </source>
</reference>
<proteinExistence type="inferred from homology"/>
<evidence type="ECO:0000256" key="3">
    <source>
        <dbReference type="ARBA" id="ARBA00023082"/>
    </source>
</evidence>
<evidence type="ECO:0000256" key="1">
    <source>
        <dbReference type="ARBA" id="ARBA00010641"/>
    </source>
</evidence>
<evidence type="ECO:0000256" key="5">
    <source>
        <dbReference type="ARBA" id="ARBA00023163"/>
    </source>
</evidence>
<dbReference type="InterPro" id="IPR013324">
    <property type="entry name" value="RNA_pol_sigma_r3/r4-like"/>
</dbReference>
<keyword evidence="3" id="KW-0731">Sigma factor</keyword>
<dbReference type="InterPro" id="IPR036388">
    <property type="entry name" value="WH-like_DNA-bd_sf"/>
</dbReference>
<dbReference type="eggNOG" id="COG1595">
    <property type="taxonomic scope" value="Bacteria"/>
</dbReference>
<dbReference type="GO" id="GO:0016987">
    <property type="term" value="F:sigma factor activity"/>
    <property type="evidence" value="ECO:0007669"/>
    <property type="project" value="UniProtKB-KW"/>
</dbReference>
<keyword evidence="2" id="KW-0805">Transcription regulation</keyword>
<dbReference type="Gene3D" id="1.10.10.10">
    <property type="entry name" value="Winged helix-like DNA-binding domain superfamily/Winged helix DNA-binding domain"/>
    <property type="match status" value="1"/>
</dbReference>
<keyword evidence="4" id="KW-0238">DNA-binding</keyword>
<name>A0A1G9ZGZ0_ALLAB</name>
<dbReference type="GO" id="GO:0006352">
    <property type="term" value="P:DNA-templated transcription initiation"/>
    <property type="evidence" value="ECO:0007669"/>
    <property type="project" value="InterPro"/>
</dbReference>
<dbReference type="EMBL" id="LT629701">
    <property type="protein sequence ID" value="SDN20608.1"/>
    <property type="molecule type" value="Genomic_DNA"/>
</dbReference>
<dbReference type="Gene3D" id="1.10.1740.10">
    <property type="match status" value="1"/>
</dbReference>
<dbReference type="NCBIfam" id="TIGR02983">
    <property type="entry name" value="SigE-fam_strep"/>
    <property type="match status" value="1"/>
</dbReference>
<sequence>MRSEDEARFRDMARRQAAPMRRFAYLLCGDWHLAEDLVQNALTKLYSAWWRIRGADTLDHYVRKTVVRCWLDEVRRPWRRAEDRTGVVPDVADHDGDPAAVGQRAQTRDLVLRALAEVPSRQRAVLVLRYFEDLSVADTAAALGCSQGTVKSQSARGLDKMRAVIARSGPDFSALTGGRTES</sequence>
<keyword evidence="5" id="KW-0804">Transcription</keyword>
<comment type="similarity">
    <text evidence="1">Belongs to the sigma-70 factor family. ECF subfamily.</text>
</comment>
<dbReference type="InterPro" id="IPR013249">
    <property type="entry name" value="RNA_pol_sigma70_r4_t2"/>
</dbReference>
<gene>
    <name evidence="8" type="ORF">SAMN04489726_5500</name>
</gene>
<dbReference type="NCBIfam" id="TIGR02937">
    <property type="entry name" value="sigma70-ECF"/>
    <property type="match status" value="1"/>
</dbReference>
<evidence type="ECO:0000256" key="2">
    <source>
        <dbReference type="ARBA" id="ARBA00023015"/>
    </source>
</evidence>
<dbReference type="Proteomes" id="UP000183376">
    <property type="component" value="Chromosome I"/>
</dbReference>
<dbReference type="SUPFAM" id="SSF88659">
    <property type="entry name" value="Sigma3 and sigma4 domains of RNA polymerase sigma factors"/>
    <property type="match status" value="1"/>
</dbReference>
<evidence type="ECO:0000259" key="6">
    <source>
        <dbReference type="Pfam" id="PF04542"/>
    </source>
</evidence>
<feature type="domain" description="RNA polymerase sigma factor 70 region 4 type 2" evidence="7">
    <location>
        <begin position="109"/>
        <end position="161"/>
    </location>
</feature>
<feature type="domain" description="RNA polymerase sigma-70 region 2" evidence="6">
    <location>
        <begin position="19"/>
        <end position="79"/>
    </location>
</feature>
<evidence type="ECO:0000313" key="8">
    <source>
        <dbReference type="EMBL" id="SDN20608.1"/>
    </source>
</evidence>
<evidence type="ECO:0000256" key="4">
    <source>
        <dbReference type="ARBA" id="ARBA00023125"/>
    </source>
</evidence>
<dbReference type="PANTHER" id="PTHR43133:SF50">
    <property type="entry name" value="ECF RNA POLYMERASE SIGMA FACTOR SIGM"/>
    <property type="match status" value="1"/>
</dbReference>
<dbReference type="OrthoDB" id="3783006at2"/>
<dbReference type="InterPro" id="IPR007627">
    <property type="entry name" value="RNA_pol_sigma70_r2"/>
</dbReference>
<dbReference type="PANTHER" id="PTHR43133">
    <property type="entry name" value="RNA POLYMERASE ECF-TYPE SIGMA FACTO"/>
    <property type="match status" value="1"/>
</dbReference>
<evidence type="ECO:0000259" key="7">
    <source>
        <dbReference type="Pfam" id="PF08281"/>
    </source>
</evidence>